<feature type="non-terminal residue" evidence="1">
    <location>
        <position position="1"/>
    </location>
</feature>
<sequence length="27" mass="2989">DFSSGKGDKLKEMLASQIYMIDALSIK</sequence>
<dbReference type="AlphaFoldDB" id="A0AAE1DAB4"/>
<dbReference type="Proteomes" id="UP001283361">
    <property type="component" value="Unassembled WGS sequence"/>
</dbReference>
<name>A0AAE1DAB4_9GAST</name>
<evidence type="ECO:0000313" key="1">
    <source>
        <dbReference type="EMBL" id="KAK3762555.1"/>
    </source>
</evidence>
<gene>
    <name evidence="1" type="ORF">RRG08_019818</name>
</gene>
<keyword evidence="2" id="KW-1185">Reference proteome</keyword>
<organism evidence="1 2">
    <name type="scientific">Elysia crispata</name>
    <name type="common">lettuce slug</name>
    <dbReference type="NCBI Taxonomy" id="231223"/>
    <lineage>
        <taxon>Eukaryota</taxon>
        <taxon>Metazoa</taxon>
        <taxon>Spiralia</taxon>
        <taxon>Lophotrochozoa</taxon>
        <taxon>Mollusca</taxon>
        <taxon>Gastropoda</taxon>
        <taxon>Heterobranchia</taxon>
        <taxon>Euthyneura</taxon>
        <taxon>Panpulmonata</taxon>
        <taxon>Sacoglossa</taxon>
        <taxon>Placobranchoidea</taxon>
        <taxon>Plakobranchidae</taxon>
        <taxon>Elysia</taxon>
    </lineage>
</organism>
<protein>
    <submittedName>
        <fullName evidence="1">Uncharacterized protein</fullName>
    </submittedName>
</protein>
<reference evidence="1" key="1">
    <citation type="journal article" date="2023" name="G3 (Bethesda)">
        <title>A reference genome for the long-term kleptoplast-retaining sea slug Elysia crispata morphotype clarki.</title>
        <authorList>
            <person name="Eastman K.E."/>
            <person name="Pendleton A.L."/>
            <person name="Shaikh M.A."/>
            <person name="Suttiyut T."/>
            <person name="Ogas R."/>
            <person name="Tomko P."/>
            <person name="Gavelis G."/>
            <person name="Widhalm J.R."/>
            <person name="Wisecaver J.H."/>
        </authorList>
    </citation>
    <scope>NUCLEOTIDE SEQUENCE</scope>
    <source>
        <strain evidence="1">ECLA1</strain>
    </source>
</reference>
<evidence type="ECO:0000313" key="2">
    <source>
        <dbReference type="Proteomes" id="UP001283361"/>
    </source>
</evidence>
<accession>A0AAE1DAB4</accession>
<dbReference type="EMBL" id="JAWDGP010004692">
    <property type="protein sequence ID" value="KAK3762555.1"/>
    <property type="molecule type" value="Genomic_DNA"/>
</dbReference>
<comment type="caution">
    <text evidence="1">The sequence shown here is derived from an EMBL/GenBank/DDBJ whole genome shotgun (WGS) entry which is preliminary data.</text>
</comment>
<proteinExistence type="predicted"/>